<dbReference type="GO" id="GO:0043171">
    <property type="term" value="P:peptide catabolic process"/>
    <property type="evidence" value="ECO:0007669"/>
    <property type="project" value="TreeGrafter"/>
</dbReference>
<dbReference type="GO" id="GO:0006508">
    <property type="term" value="P:proteolysis"/>
    <property type="evidence" value="ECO:0007669"/>
    <property type="project" value="UniProtKB-KW"/>
</dbReference>
<evidence type="ECO:0000256" key="18">
    <source>
        <dbReference type="ARBA" id="ARBA00023180"/>
    </source>
</evidence>
<evidence type="ECO:0000256" key="10">
    <source>
        <dbReference type="ARBA" id="ARBA00022723"/>
    </source>
</evidence>
<keyword evidence="8 23" id="KW-0121">Carboxypeptidase</keyword>
<evidence type="ECO:0000256" key="16">
    <source>
        <dbReference type="ARBA" id="ARBA00023049"/>
    </source>
</evidence>
<keyword evidence="14" id="KW-0862">Zinc</keyword>
<keyword evidence="12" id="KW-0378">Hydrolase</keyword>
<dbReference type="GO" id="GO:0005783">
    <property type="term" value="C:endoplasmic reticulum"/>
    <property type="evidence" value="ECO:0007669"/>
    <property type="project" value="UniProtKB-SubCell"/>
</dbReference>
<dbReference type="GO" id="GO:0005615">
    <property type="term" value="C:extracellular space"/>
    <property type="evidence" value="ECO:0007669"/>
    <property type="project" value="TreeGrafter"/>
</dbReference>
<dbReference type="InterPro" id="IPR007484">
    <property type="entry name" value="Peptidase_M28"/>
</dbReference>
<dbReference type="PANTHER" id="PTHR12053">
    <property type="entry name" value="PROTEASE FAMILY M28 PLASMA GLUTAMATE CARBOXYPEPTIDASE-RELATED"/>
    <property type="match status" value="1"/>
</dbReference>
<dbReference type="Pfam" id="PF04389">
    <property type="entry name" value="Peptidase_M28"/>
    <property type="match status" value="1"/>
</dbReference>
<evidence type="ECO:0000256" key="2">
    <source>
        <dbReference type="ARBA" id="ARBA00004371"/>
    </source>
</evidence>
<sequence>FDAGPQSGTTYRALADFADRFGPRLVGTDSLEAAIDHLVSELRAAGVDRVQTEPVTTPVWLRGGERATLLKPRHVPLAVLGLGGSVATPPGGLEAPVLVVRSFEELDARRQEVNGTIVLFNPEWTDYWQYVPYRRKGPSRAARYGAVATLVRSATPDSLYTPHTGMLAYEPGDPEIPAAAVTIEDANFLTRLVERDSNVVVHLDMNNTHTDGVSRNIVADIVGSEFPDQYVIVGAHTDSWDVGQGVVDDA</sequence>
<comment type="similarity">
    <text evidence="5">Belongs to the peptidase M28 family.</text>
</comment>
<keyword evidence="15" id="KW-0333">Golgi apparatus</keyword>
<keyword evidence="17" id="KW-0865">Zymogen</keyword>
<evidence type="ECO:0000256" key="21">
    <source>
        <dbReference type="ARBA" id="ARBA00033328"/>
    </source>
</evidence>
<evidence type="ECO:0000259" key="22">
    <source>
        <dbReference type="Pfam" id="PF04389"/>
    </source>
</evidence>
<dbReference type="EMBL" id="GBBM01002231">
    <property type="protein sequence ID" value="JAC33187.1"/>
    <property type="molecule type" value="mRNA"/>
</dbReference>
<dbReference type="GO" id="GO:0046872">
    <property type="term" value="F:metal ion binding"/>
    <property type="evidence" value="ECO:0007669"/>
    <property type="project" value="UniProtKB-KW"/>
</dbReference>
<evidence type="ECO:0000256" key="11">
    <source>
        <dbReference type="ARBA" id="ARBA00022729"/>
    </source>
</evidence>
<dbReference type="FunFam" id="3.50.30.30:FF:000009">
    <property type="entry name" value="Carboxypeptidase Q"/>
    <property type="match status" value="1"/>
</dbReference>
<feature type="non-terminal residue" evidence="23">
    <location>
        <position position="250"/>
    </location>
</feature>
<keyword evidence="9" id="KW-0645">Protease</keyword>
<dbReference type="GO" id="GO:0005794">
    <property type="term" value="C:Golgi apparatus"/>
    <property type="evidence" value="ECO:0007669"/>
    <property type="project" value="UniProtKB-SubCell"/>
</dbReference>
<evidence type="ECO:0000256" key="8">
    <source>
        <dbReference type="ARBA" id="ARBA00022645"/>
    </source>
</evidence>
<reference evidence="23" key="1">
    <citation type="submission" date="2014-03" db="EMBL/GenBank/DDBJ databases">
        <title>The sialotranscriptome of Amblyomma triste, Amblyomma parvum and Amblyomma cajennense ticks, uncovered by 454-based RNA-seq.</title>
        <authorList>
            <person name="Garcia G.R."/>
            <person name="Gardinassi L.G."/>
            <person name="Ribeiro J.M."/>
            <person name="Anatriello E."/>
            <person name="Ferreira B.R."/>
            <person name="Moreira H.N."/>
            <person name="Mafra C."/>
            <person name="Olegario M.M."/>
            <person name="Szabo P.J."/>
            <person name="Miranda-Santos I.K."/>
            <person name="Maruyama S.R."/>
        </authorList>
    </citation>
    <scope>NUCLEOTIDE SEQUENCE</scope>
    <source>
        <strain evidence="23">Mato Grasso do Sul</strain>
        <tissue evidence="23">Salivary glands</tissue>
    </source>
</reference>
<dbReference type="SUPFAM" id="SSF53187">
    <property type="entry name" value="Zn-dependent exopeptidases"/>
    <property type="match status" value="1"/>
</dbReference>
<keyword evidence="7" id="KW-0964">Secreted</keyword>
<feature type="non-terminal residue" evidence="23">
    <location>
        <position position="1"/>
    </location>
</feature>
<evidence type="ECO:0000256" key="19">
    <source>
        <dbReference type="ARBA" id="ARBA00023228"/>
    </source>
</evidence>
<keyword evidence="16" id="KW-0482">Metalloprotease</keyword>
<evidence type="ECO:0000256" key="7">
    <source>
        <dbReference type="ARBA" id="ARBA00022525"/>
    </source>
</evidence>
<keyword evidence="13" id="KW-0256">Endoplasmic reticulum</keyword>
<evidence type="ECO:0000256" key="5">
    <source>
        <dbReference type="ARBA" id="ARBA00010918"/>
    </source>
</evidence>
<comment type="subcellular location">
    <subcellularLocation>
        <location evidence="1">Endoplasmic reticulum</location>
    </subcellularLocation>
    <subcellularLocation>
        <location evidence="3">Golgi apparatus</location>
    </subcellularLocation>
    <subcellularLocation>
        <location evidence="2">Lysosome</location>
    </subcellularLocation>
    <subcellularLocation>
        <location evidence="4">Secreted</location>
    </subcellularLocation>
</comment>
<evidence type="ECO:0000256" key="17">
    <source>
        <dbReference type="ARBA" id="ARBA00023145"/>
    </source>
</evidence>
<comment type="subunit">
    <text evidence="20">Homodimer. The monomeric form is inactive while the homodimer is active.</text>
</comment>
<evidence type="ECO:0000256" key="15">
    <source>
        <dbReference type="ARBA" id="ARBA00023034"/>
    </source>
</evidence>
<evidence type="ECO:0000256" key="3">
    <source>
        <dbReference type="ARBA" id="ARBA00004555"/>
    </source>
</evidence>
<feature type="domain" description="Peptidase M28" evidence="22">
    <location>
        <begin position="216"/>
        <end position="250"/>
    </location>
</feature>
<evidence type="ECO:0000256" key="1">
    <source>
        <dbReference type="ARBA" id="ARBA00004240"/>
    </source>
</evidence>
<dbReference type="GO" id="GO:0004180">
    <property type="term" value="F:carboxypeptidase activity"/>
    <property type="evidence" value="ECO:0007669"/>
    <property type="project" value="UniProtKB-KW"/>
</dbReference>
<keyword evidence="19" id="KW-0458">Lysosome</keyword>
<evidence type="ECO:0000256" key="6">
    <source>
        <dbReference type="ARBA" id="ARBA00014116"/>
    </source>
</evidence>
<evidence type="ECO:0000313" key="23">
    <source>
        <dbReference type="EMBL" id="JAC33187.1"/>
    </source>
</evidence>
<evidence type="ECO:0000256" key="9">
    <source>
        <dbReference type="ARBA" id="ARBA00022670"/>
    </source>
</evidence>
<evidence type="ECO:0000256" key="13">
    <source>
        <dbReference type="ARBA" id="ARBA00022824"/>
    </source>
</evidence>
<evidence type="ECO:0000256" key="4">
    <source>
        <dbReference type="ARBA" id="ARBA00004613"/>
    </source>
</evidence>
<name>A0A023GGU2_AMBTT</name>
<dbReference type="GO" id="GO:0070573">
    <property type="term" value="F:metallodipeptidase activity"/>
    <property type="evidence" value="ECO:0007669"/>
    <property type="project" value="InterPro"/>
</dbReference>
<protein>
    <recommendedName>
        <fullName evidence="6">Carboxypeptidase Q</fullName>
    </recommendedName>
    <alternativeName>
        <fullName evidence="21">Plasma glutamate carboxypeptidase</fullName>
    </alternativeName>
</protein>
<dbReference type="PANTHER" id="PTHR12053:SF3">
    <property type="entry name" value="CARBOXYPEPTIDASE Q"/>
    <property type="match status" value="1"/>
</dbReference>
<evidence type="ECO:0000256" key="12">
    <source>
        <dbReference type="ARBA" id="ARBA00022801"/>
    </source>
</evidence>
<dbReference type="GO" id="GO:0005764">
    <property type="term" value="C:lysosome"/>
    <property type="evidence" value="ECO:0007669"/>
    <property type="project" value="UniProtKB-SubCell"/>
</dbReference>
<accession>A0A023GGU2</accession>
<keyword evidence="10" id="KW-0479">Metal-binding</keyword>
<keyword evidence="11" id="KW-0732">Signal</keyword>
<proteinExistence type="evidence at transcript level"/>
<dbReference type="AlphaFoldDB" id="A0A023GGU2"/>
<evidence type="ECO:0000256" key="14">
    <source>
        <dbReference type="ARBA" id="ARBA00022833"/>
    </source>
</evidence>
<dbReference type="Gene3D" id="3.50.30.30">
    <property type="match status" value="1"/>
</dbReference>
<evidence type="ECO:0000256" key="20">
    <source>
        <dbReference type="ARBA" id="ARBA00025833"/>
    </source>
</evidence>
<organism evidence="23">
    <name type="scientific">Amblyomma triste</name>
    <name type="common">Neotropical tick</name>
    <dbReference type="NCBI Taxonomy" id="251400"/>
    <lineage>
        <taxon>Eukaryota</taxon>
        <taxon>Metazoa</taxon>
        <taxon>Ecdysozoa</taxon>
        <taxon>Arthropoda</taxon>
        <taxon>Chelicerata</taxon>
        <taxon>Arachnida</taxon>
        <taxon>Acari</taxon>
        <taxon>Parasitiformes</taxon>
        <taxon>Ixodida</taxon>
        <taxon>Ixodoidea</taxon>
        <taxon>Ixodidae</taxon>
        <taxon>Amblyomminae</taxon>
        <taxon>Amblyomma</taxon>
    </lineage>
</organism>
<dbReference type="InterPro" id="IPR039866">
    <property type="entry name" value="CPQ"/>
</dbReference>
<keyword evidence="18" id="KW-0325">Glycoprotein</keyword>